<comment type="caution">
    <text evidence="1">The sequence shown here is derived from an EMBL/GenBank/DDBJ whole genome shotgun (WGS) entry which is preliminary data.</text>
</comment>
<dbReference type="Proteomes" id="UP001234297">
    <property type="component" value="Chromosome 2"/>
</dbReference>
<name>A0ACC2MHA4_PERAE</name>
<sequence length="108" mass="12291">MMCLLTAAKNATLPFGVLITRFFMWNGISRTSNDVTKRIRNPIKKQTLEQYVAHVYEDDEDEEEVVAQGGDHPQGEHRRGSNLPLMPILLVLKSKRNNCMCTLMLGLM</sequence>
<gene>
    <name evidence="1" type="ORF">MRB53_006506</name>
</gene>
<organism evidence="1 2">
    <name type="scientific">Persea americana</name>
    <name type="common">Avocado</name>
    <dbReference type="NCBI Taxonomy" id="3435"/>
    <lineage>
        <taxon>Eukaryota</taxon>
        <taxon>Viridiplantae</taxon>
        <taxon>Streptophyta</taxon>
        <taxon>Embryophyta</taxon>
        <taxon>Tracheophyta</taxon>
        <taxon>Spermatophyta</taxon>
        <taxon>Magnoliopsida</taxon>
        <taxon>Magnoliidae</taxon>
        <taxon>Laurales</taxon>
        <taxon>Lauraceae</taxon>
        <taxon>Persea</taxon>
    </lineage>
</organism>
<keyword evidence="2" id="KW-1185">Reference proteome</keyword>
<evidence type="ECO:0000313" key="2">
    <source>
        <dbReference type="Proteomes" id="UP001234297"/>
    </source>
</evidence>
<reference evidence="1 2" key="1">
    <citation type="journal article" date="2022" name="Hortic Res">
        <title>A haplotype resolved chromosomal level avocado genome allows analysis of novel avocado genes.</title>
        <authorList>
            <person name="Nath O."/>
            <person name="Fletcher S.J."/>
            <person name="Hayward A."/>
            <person name="Shaw L.M."/>
            <person name="Masouleh A.K."/>
            <person name="Furtado A."/>
            <person name="Henry R.J."/>
            <person name="Mitter N."/>
        </authorList>
    </citation>
    <scope>NUCLEOTIDE SEQUENCE [LARGE SCALE GENOMIC DNA]</scope>
    <source>
        <strain evidence="2">cv. Hass</strain>
    </source>
</reference>
<accession>A0ACC2MHA4</accession>
<evidence type="ECO:0000313" key="1">
    <source>
        <dbReference type="EMBL" id="KAJ8644758.1"/>
    </source>
</evidence>
<dbReference type="EMBL" id="CM056810">
    <property type="protein sequence ID" value="KAJ8644758.1"/>
    <property type="molecule type" value="Genomic_DNA"/>
</dbReference>
<protein>
    <submittedName>
        <fullName evidence="1">Uncharacterized protein</fullName>
    </submittedName>
</protein>
<proteinExistence type="predicted"/>